<evidence type="ECO:0000256" key="4">
    <source>
        <dbReference type="ARBA" id="ARBA00023014"/>
    </source>
</evidence>
<dbReference type="GO" id="GO:0051539">
    <property type="term" value="F:4 iron, 4 sulfur cluster binding"/>
    <property type="evidence" value="ECO:0007669"/>
    <property type="project" value="UniProtKB-KW"/>
</dbReference>
<dbReference type="PROSITE" id="PS00198">
    <property type="entry name" value="4FE4S_FER_1"/>
    <property type="match status" value="3"/>
</dbReference>
<protein>
    <recommendedName>
        <fullName evidence="5">4Fe-4S ferredoxin-type domain-containing protein</fullName>
    </recommendedName>
</protein>
<evidence type="ECO:0000256" key="1">
    <source>
        <dbReference type="ARBA" id="ARBA00022485"/>
    </source>
</evidence>
<dbReference type="InterPro" id="IPR017896">
    <property type="entry name" value="4Fe4S_Fe-S-bd"/>
</dbReference>
<dbReference type="PANTHER" id="PTHR43687:SF1">
    <property type="entry name" value="FERREDOXIN III"/>
    <property type="match status" value="1"/>
</dbReference>
<evidence type="ECO:0000256" key="2">
    <source>
        <dbReference type="ARBA" id="ARBA00022723"/>
    </source>
</evidence>
<organism evidence="6">
    <name type="scientific">uncultured Desulfobacteraceae bacterium</name>
    <dbReference type="NCBI Taxonomy" id="218296"/>
    <lineage>
        <taxon>Bacteria</taxon>
        <taxon>Pseudomonadati</taxon>
        <taxon>Thermodesulfobacteriota</taxon>
        <taxon>Desulfobacteria</taxon>
        <taxon>Desulfobacterales</taxon>
        <taxon>Desulfobacteraceae</taxon>
        <taxon>environmental samples</taxon>
    </lineage>
</organism>
<dbReference type="PANTHER" id="PTHR43687">
    <property type="entry name" value="ADENYLYLSULFATE REDUCTASE, BETA SUBUNIT"/>
    <property type="match status" value="1"/>
</dbReference>
<evidence type="ECO:0000313" key="6">
    <source>
        <dbReference type="EMBL" id="VEN74215.1"/>
    </source>
</evidence>
<feature type="domain" description="4Fe-4S ferredoxin-type" evidence="5">
    <location>
        <begin position="31"/>
        <end position="60"/>
    </location>
</feature>
<reference evidence="6" key="1">
    <citation type="submission" date="2019-01" db="EMBL/GenBank/DDBJ databases">
        <authorList>
            <consortium name="Genoscope - CEA"/>
            <person name="William W."/>
        </authorList>
    </citation>
    <scope>NUCLEOTIDE SEQUENCE</scope>
    <source>
        <strain evidence="6">CR-1</strain>
    </source>
</reference>
<dbReference type="Pfam" id="PF12838">
    <property type="entry name" value="Fer4_7"/>
    <property type="match status" value="1"/>
</dbReference>
<feature type="domain" description="4Fe-4S ferredoxin-type" evidence="5">
    <location>
        <begin position="114"/>
        <end position="144"/>
    </location>
</feature>
<dbReference type="Gene3D" id="3.30.70.20">
    <property type="match status" value="2"/>
</dbReference>
<accession>A0A484HMT8</accession>
<dbReference type="PROSITE" id="PS51379">
    <property type="entry name" value="4FE4S_FER_2"/>
    <property type="match status" value="4"/>
</dbReference>
<dbReference type="EMBL" id="CAACVI010000023">
    <property type="protein sequence ID" value="VEN74215.1"/>
    <property type="molecule type" value="Genomic_DNA"/>
</dbReference>
<sequence length="145" mass="15852">MPYAIDKEKCIGCRMCTKVCPVTAIEGEVNKPHQIHPKICVDCGACGRICPQSAVKDPDGKFCERIRFRKRWPKPRFDLGACSGCSACVECCPTGCLDLSGERKGEEEEGPAIRYPFLKRARSCVACGFCVLECPVDAIEMAGAE</sequence>
<gene>
    <name evidence="6" type="ORF">EPICR_30149</name>
</gene>
<evidence type="ECO:0000259" key="5">
    <source>
        <dbReference type="PROSITE" id="PS51379"/>
    </source>
</evidence>
<name>A0A484HMT8_9BACT</name>
<keyword evidence="2" id="KW-0479">Metal-binding</keyword>
<dbReference type="InterPro" id="IPR017900">
    <property type="entry name" value="4Fe4S_Fe_S_CS"/>
</dbReference>
<evidence type="ECO:0000256" key="3">
    <source>
        <dbReference type="ARBA" id="ARBA00023004"/>
    </source>
</evidence>
<proteinExistence type="predicted"/>
<dbReference type="GO" id="GO:0046872">
    <property type="term" value="F:metal ion binding"/>
    <property type="evidence" value="ECO:0007669"/>
    <property type="project" value="UniProtKB-KW"/>
</dbReference>
<dbReference type="InterPro" id="IPR050572">
    <property type="entry name" value="Fe-S_Ferredoxin"/>
</dbReference>
<keyword evidence="1" id="KW-0004">4Fe-4S</keyword>
<dbReference type="Pfam" id="PF13237">
    <property type="entry name" value="Fer4_10"/>
    <property type="match status" value="1"/>
</dbReference>
<dbReference type="AlphaFoldDB" id="A0A484HMT8"/>
<keyword evidence="3" id="KW-0408">Iron</keyword>
<feature type="domain" description="4Fe-4S ferredoxin-type" evidence="5">
    <location>
        <begin position="73"/>
        <end position="102"/>
    </location>
</feature>
<feature type="domain" description="4Fe-4S ferredoxin-type" evidence="5">
    <location>
        <begin position="1"/>
        <end position="30"/>
    </location>
</feature>
<keyword evidence="4" id="KW-0411">Iron-sulfur</keyword>
<dbReference type="SUPFAM" id="SSF54862">
    <property type="entry name" value="4Fe-4S ferredoxins"/>
    <property type="match status" value="1"/>
</dbReference>